<reference evidence="1 2" key="2">
    <citation type="journal article" date="2009" name="Genome Res.">
        <title>Ortho-proteogenomics: multiple proteomes investigation through orthology and a new MS-based protocol.</title>
        <authorList>
            <person name="Gallien S."/>
            <person name="Perrodou E."/>
            <person name="Carapito C."/>
            <person name="Deshayes C."/>
            <person name="Reyrat J.M."/>
            <person name="Van Dorsselaer A."/>
            <person name="Poch O."/>
            <person name="Schaeffer C."/>
            <person name="Lecompte O."/>
        </authorList>
    </citation>
    <scope>NUCLEOTIDE SEQUENCE [LARGE SCALE GENOMIC DNA]</scope>
    <source>
        <strain evidence="2">ATCC 700084 / mc(2)155</strain>
    </source>
</reference>
<reference evidence="1 2" key="1">
    <citation type="journal article" date="2007" name="Genome Biol.">
        <title>Interrupted coding sequences in Mycobacterium smegmatis: authentic mutations or sequencing errors?</title>
        <authorList>
            <person name="Deshayes C."/>
            <person name="Perrodou E."/>
            <person name="Gallien S."/>
            <person name="Euphrasie D."/>
            <person name="Schaeffer C."/>
            <person name="Van-Dorsselaer A."/>
            <person name="Poch O."/>
            <person name="Lecompte O."/>
            <person name="Reyrat J.M."/>
        </authorList>
    </citation>
    <scope>NUCLEOTIDE SEQUENCE [LARGE SCALE GENOMIC DNA]</scope>
    <source>
        <strain evidence="2">ATCC 700084 / mc(2)155</strain>
    </source>
</reference>
<evidence type="ECO:0000313" key="1">
    <source>
        <dbReference type="EMBL" id="AFP37191.1"/>
    </source>
</evidence>
<dbReference type="EMBL" id="CP001663">
    <property type="protein sequence ID" value="AFP37191.1"/>
    <property type="molecule type" value="Genomic_DNA"/>
</dbReference>
<name>I7G292_MYCS2</name>
<sequence length="112" mass="12717">MTGTQRVQRRQARLLAQTSVFWSRWPGDRFWAAPYGELVAQAERYEQLIGILGQRKTLATPRFPSKQDRLFLDYLDGQLDDSRRHLAAVRSAMHHAIAQGRGPQQTPPFGGG</sequence>
<evidence type="ECO:0000313" key="2">
    <source>
        <dbReference type="Proteomes" id="UP000006158"/>
    </source>
</evidence>
<proteinExistence type="predicted"/>
<dbReference type="Proteomes" id="UP000006158">
    <property type="component" value="Chromosome"/>
</dbReference>
<organism evidence="1 2">
    <name type="scientific">Mycolicibacterium smegmatis (strain ATCC 700084 / mc(2)155)</name>
    <name type="common">Mycobacterium smegmatis</name>
    <dbReference type="NCBI Taxonomy" id="246196"/>
    <lineage>
        <taxon>Bacteria</taxon>
        <taxon>Bacillati</taxon>
        <taxon>Actinomycetota</taxon>
        <taxon>Actinomycetes</taxon>
        <taxon>Mycobacteriales</taxon>
        <taxon>Mycobacteriaceae</taxon>
        <taxon>Mycolicibacterium</taxon>
    </lineage>
</organism>
<gene>
    <name evidence="1" type="ordered locus">MSMEI_0711</name>
</gene>
<dbReference type="AlphaFoldDB" id="I7G292"/>
<protein>
    <submittedName>
        <fullName evidence="1">Uncharacterized protein</fullName>
    </submittedName>
</protein>
<dbReference type="KEGG" id="msg:MSMEI_0711"/>
<accession>I7G292</accession>